<dbReference type="PANTHER" id="PTHR21661">
    <property type="entry name" value="EPOXIDE HYDROLASE 1-RELATED"/>
    <property type="match status" value="1"/>
</dbReference>
<dbReference type="SUPFAM" id="SSF53474">
    <property type="entry name" value="alpha/beta-Hydrolases"/>
    <property type="match status" value="1"/>
</dbReference>
<dbReference type="InterPro" id="IPR010497">
    <property type="entry name" value="Epoxide_hydro_N"/>
</dbReference>
<feature type="domain" description="Epoxide hydrolase N-terminal" evidence="5">
    <location>
        <begin position="24"/>
        <end position="135"/>
    </location>
</feature>
<sequence length="403" mass="45533">MTTETTIPSPNPFHTFPHTPTIPISPFKVDIPQTDIDDLKRRINDAPKPRQTFENSTTDEDLGVTREWLTHAVDEWKRFDWRETEAEFNSFPQFTAALQHKSHDFTIHFLALFSKNPKAVPIVFSHGWPGSVIEFLPLLHHLSATYTPETLPVHVVVPSLVGYGFSSPPPLDADFATKDNADLFDALMRGLGFEQYIAQGGDVGSLVSRWLGTKPGCKAVHLNMISGAAQTPDQVDKSSLDEFDRECVERWDYFIKWEFAYKHEHATKSATIGFVLESSPIALLSWIGEKFLVWSDTDPALSTILANVSLYWLRNTISTGLYHYRSSAGKRTTPELTSPDLGDTPVGYSLFKKEIAPIPGKIAGQSVKLAWYRRHERGGHFAALEQPEVFWEDVWDFTQQVWA</sequence>
<evidence type="ECO:0000313" key="7">
    <source>
        <dbReference type="Proteomes" id="UP001182556"/>
    </source>
</evidence>
<dbReference type="GO" id="GO:0097176">
    <property type="term" value="P:epoxide metabolic process"/>
    <property type="evidence" value="ECO:0007669"/>
    <property type="project" value="TreeGrafter"/>
</dbReference>
<evidence type="ECO:0000256" key="1">
    <source>
        <dbReference type="ARBA" id="ARBA00010088"/>
    </source>
</evidence>
<feature type="compositionally biased region" description="Low complexity" evidence="4">
    <location>
        <begin position="12"/>
        <end position="21"/>
    </location>
</feature>
<feature type="active site" description="Nucleophile" evidence="3">
    <location>
        <position position="202"/>
    </location>
</feature>
<feature type="active site" description="Proton donor" evidence="3">
    <location>
        <position position="324"/>
    </location>
</feature>
<keyword evidence="2 6" id="KW-0378">Hydrolase</keyword>
<dbReference type="EMBL" id="JAODAN010000011">
    <property type="protein sequence ID" value="KAK1921474.1"/>
    <property type="molecule type" value="Genomic_DNA"/>
</dbReference>
<proteinExistence type="inferred from homology"/>
<evidence type="ECO:0000259" key="5">
    <source>
        <dbReference type="Pfam" id="PF06441"/>
    </source>
</evidence>
<keyword evidence="7" id="KW-1185">Reference proteome</keyword>
<evidence type="ECO:0000256" key="2">
    <source>
        <dbReference type="ARBA" id="ARBA00022801"/>
    </source>
</evidence>
<reference evidence="6" key="1">
    <citation type="submission" date="2023-02" db="EMBL/GenBank/DDBJ databases">
        <title>Identification and recombinant expression of a fungal hydrolase from Papiliotrema laurentii that hydrolyzes apple cutin and clears colloidal polyester polyurethane.</title>
        <authorList>
            <consortium name="DOE Joint Genome Institute"/>
            <person name="Roman V.A."/>
            <person name="Bojanowski C."/>
            <person name="Crable B.R."/>
            <person name="Wagner D.N."/>
            <person name="Hung C.S."/>
            <person name="Nadeau L.J."/>
            <person name="Schratz L."/>
            <person name="Haridas S."/>
            <person name="Pangilinan J."/>
            <person name="Lipzen A."/>
            <person name="Na H."/>
            <person name="Yan M."/>
            <person name="Ng V."/>
            <person name="Grigoriev I.V."/>
            <person name="Spatafora J.W."/>
            <person name="Barlow D."/>
            <person name="Biffinger J."/>
            <person name="Kelley-Loughnane N."/>
            <person name="Varaljay V.A."/>
            <person name="Crookes-Goodson W.J."/>
        </authorList>
    </citation>
    <scope>NUCLEOTIDE SEQUENCE</scope>
    <source>
        <strain evidence="6">5307AH</strain>
    </source>
</reference>
<dbReference type="AlphaFoldDB" id="A0AAD9CV81"/>
<dbReference type="Gene3D" id="3.40.50.1820">
    <property type="entry name" value="alpha/beta hydrolase"/>
    <property type="match status" value="1"/>
</dbReference>
<evidence type="ECO:0000256" key="3">
    <source>
        <dbReference type="PIRSR" id="PIRSR001112-1"/>
    </source>
</evidence>
<dbReference type="InterPro" id="IPR016292">
    <property type="entry name" value="Epoxide_hydrolase"/>
</dbReference>
<dbReference type="InterPro" id="IPR029058">
    <property type="entry name" value="AB_hydrolase_fold"/>
</dbReference>
<evidence type="ECO:0000256" key="4">
    <source>
        <dbReference type="SAM" id="MobiDB-lite"/>
    </source>
</evidence>
<accession>A0AAD9CV81</accession>
<protein>
    <submittedName>
        <fullName evidence="6">Alpha/Beta hydrolase protein</fullName>
    </submittedName>
</protein>
<comment type="similarity">
    <text evidence="1">Belongs to the peptidase S33 family.</text>
</comment>
<dbReference type="PANTHER" id="PTHR21661:SF39">
    <property type="entry name" value="HYDROLASE, PUTATIVE (AFU_ORTHOLOGUE AFUA_3G08960)-RELATED"/>
    <property type="match status" value="1"/>
</dbReference>
<dbReference type="InterPro" id="IPR000639">
    <property type="entry name" value="Epox_hydrolase-like"/>
</dbReference>
<evidence type="ECO:0000313" key="6">
    <source>
        <dbReference type="EMBL" id="KAK1921474.1"/>
    </source>
</evidence>
<dbReference type="PIRSF" id="PIRSF001112">
    <property type="entry name" value="Epoxide_hydrolase"/>
    <property type="match status" value="1"/>
</dbReference>
<dbReference type="PRINTS" id="PR00412">
    <property type="entry name" value="EPOXHYDRLASE"/>
</dbReference>
<comment type="caution">
    <text evidence="6">The sequence shown here is derived from an EMBL/GenBank/DDBJ whole genome shotgun (WGS) entry which is preliminary data.</text>
</comment>
<dbReference type="Proteomes" id="UP001182556">
    <property type="component" value="Unassembled WGS sequence"/>
</dbReference>
<feature type="region of interest" description="Disordered" evidence="4">
    <location>
        <begin position="1"/>
        <end position="21"/>
    </location>
</feature>
<gene>
    <name evidence="6" type="ORF">DB88DRAFT_500850</name>
</gene>
<dbReference type="GO" id="GO:0004301">
    <property type="term" value="F:epoxide hydrolase activity"/>
    <property type="evidence" value="ECO:0007669"/>
    <property type="project" value="TreeGrafter"/>
</dbReference>
<name>A0AAD9CV81_PAPLA</name>
<dbReference type="Pfam" id="PF06441">
    <property type="entry name" value="EHN"/>
    <property type="match status" value="1"/>
</dbReference>
<organism evidence="6 7">
    <name type="scientific">Papiliotrema laurentii</name>
    <name type="common">Cryptococcus laurentii</name>
    <dbReference type="NCBI Taxonomy" id="5418"/>
    <lineage>
        <taxon>Eukaryota</taxon>
        <taxon>Fungi</taxon>
        <taxon>Dikarya</taxon>
        <taxon>Basidiomycota</taxon>
        <taxon>Agaricomycotina</taxon>
        <taxon>Tremellomycetes</taxon>
        <taxon>Tremellales</taxon>
        <taxon>Rhynchogastremaceae</taxon>
        <taxon>Papiliotrema</taxon>
    </lineage>
</organism>
<feature type="active site" description="Proton acceptor" evidence="3">
    <location>
        <position position="380"/>
    </location>
</feature>